<dbReference type="Pfam" id="PF13520">
    <property type="entry name" value="AA_permease_2"/>
    <property type="match status" value="1"/>
</dbReference>
<feature type="transmembrane region" description="Helical" evidence="6">
    <location>
        <begin position="484"/>
        <end position="503"/>
    </location>
</feature>
<keyword evidence="3 6" id="KW-0812">Transmembrane</keyword>
<evidence type="ECO:0000313" key="8">
    <source>
        <dbReference type="Proteomes" id="UP000500767"/>
    </source>
</evidence>
<proteinExistence type="predicted"/>
<evidence type="ECO:0000256" key="1">
    <source>
        <dbReference type="ARBA" id="ARBA00004141"/>
    </source>
</evidence>
<evidence type="ECO:0000256" key="3">
    <source>
        <dbReference type="ARBA" id="ARBA00022692"/>
    </source>
</evidence>
<dbReference type="KEGG" id="lck:HN018_09050"/>
<keyword evidence="5 6" id="KW-0472">Membrane</keyword>
<feature type="transmembrane region" description="Helical" evidence="6">
    <location>
        <begin position="252"/>
        <end position="273"/>
    </location>
</feature>
<evidence type="ECO:0000256" key="4">
    <source>
        <dbReference type="ARBA" id="ARBA00022989"/>
    </source>
</evidence>
<evidence type="ECO:0000256" key="5">
    <source>
        <dbReference type="ARBA" id="ARBA00023136"/>
    </source>
</evidence>
<feature type="transmembrane region" description="Helical" evidence="6">
    <location>
        <begin position="331"/>
        <end position="351"/>
    </location>
</feature>
<feature type="transmembrane region" description="Helical" evidence="6">
    <location>
        <begin position="115"/>
        <end position="139"/>
    </location>
</feature>
<accession>A0A6M8HP10</accession>
<dbReference type="Proteomes" id="UP000500767">
    <property type="component" value="Chromosome"/>
</dbReference>
<feature type="transmembrane region" description="Helical" evidence="6">
    <location>
        <begin position="447"/>
        <end position="472"/>
    </location>
</feature>
<feature type="transmembrane region" description="Helical" evidence="6">
    <location>
        <begin position="42"/>
        <end position="60"/>
    </location>
</feature>
<protein>
    <submittedName>
        <fullName evidence="7">Amino acid permease</fullName>
    </submittedName>
</protein>
<comment type="subcellular location">
    <subcellularLocation>
        <location evidence="1">Membrane</location>
        <topology evidence="1">Multi-pass membrane protein</topology>
    </subcellularLocation>
</comment>
<gene>
    <name evidence="7" type="ORF">HN018_09050</name>
</gene>
<dbReference type="GO" id="GO:0015171">
    <property type="term" value="F:amino acid transmembrane transporter activity"/>
    <property type="evidence" value="ECO:0007669"/>
    <property type="project" value="TreeGrafter"/>
</dbReference>
<reference evidence="7 8" key="1">
    <citation type="journal article" date="2014" name="World J. Microbiol. Biotechnol.">
        <title>Biodiversity and physiological characteristics of Antarctic and Arctic lichens-associated bacteria.</title>
        <authorList>
            <person name="Lee Y.M."/>
            <person name="Kim E.H."/>
            <person name="Lee H.K."/>
            <person name="Hong S.G."/>
        </authorList>
    </citation>
    <scope>NUCLEOTIDE SEQUENCE [LARGE SCALE GENOMIC DNA]</scope>
    <source>
        <strain evidence="7 8">PAMC 26569</strain>
    </source>
</reference>
<sequence>MSITTGSRATGPRAGRFRLRKSLAQIEAETDSHGLKRSLGPLNLTMLGIGSTIGAGIYVMTGTAAANYAGPAILLSFLVAGLACVFTALSYGELASTMPVSGSAYTYAYASMGELAAWVVGWLLLLEYGISCAGVAAGFSGYATSLLHDFGVNLPAWCSTSFIQTIPAANGTMTLDIGHGLNLVGAFASVIVTVLLVIGVSESATVNSVIVVLKVSVLLVFVALGIKAIHPANWMPFIPANEGGFRYGVPGIFRAASVIFFAYVGFEAVSCASAEAKNPRRDVPIGIISSLAVCTVVYICVAAVMTGVVPYKQLGVADPLAIAVDAMGQPWLALFVKIGAVTGLCSVMLVLQYGQSRIFFTIARDGLLPRIFCVLHPRFRTPWLGTILLGIGVATATATLPIDIISDLVSLGTTVAFGIVCFTVIWQRNAIPDLKPPFPVPLGAIRIRGLWIGIVPSLGILFSFVMAGPLLIDMTRALLNHNPVPALLLLSYIALGAICYAGYGYRHSRLAKETAAARSLES</sequence>
<feature type="transmembrane region" description="Helical" evidence="6">
    <location>
        <begin position="408"/>
        <end position="426"/>
    </location>
</feature>
<dbReference type="PANTHER" id="PTHR43243">
    <property type="entry name" value="INNER MEMBRANE TRANSPORTER YGJI-RELATED"/>
    <property type="match status" value="1"/>
</dbReference>
<name>A0A6M8HP10_9PROT</name>
<feature type="transmembrane region" description="Helical" evidence="6">
    <location>
        <begin position="383"/>
        <end position="402"/>
    </location>
</feature>
<dbReference type="GO" id="GO:0016020">
    <property type="term" value="C:membrane"/>
    <property type="evidence" value="ECO:0007669"/>
    <property type="project" value="UniProtKB-SubCell"/>
</dbReference>
<feature type="transmembrane region" description="Helical" evidence="6">
    <location>
        <begin position="72"/>
        <end position="94"/>
    </location>
</feature>
<organism evidence="7 8">
    <name type="scientific">Lichenicola cladoniae</name>
    <dbReference type="NCBI Taxonomy" id="1484109"/>
    <lineage>
        <taxon>Bacteria</taxon>
        <taxon>Pseudomonadati</taxon>
        <taxon>Pseudomonadota</taxon>
        <taxon>Alphaproteobacteria</taxon>
        <taxon>Acetobacterales</taxon>
        <taxon>Acetobacteraceae</taxon>
        <taxon>Lichenicola</taxon>
    </lineage>
</organism>
<keyword evidence="2" id="KW-0813">Transport</keyword>
<keyword evidence="8" id="KW-1185">Reference proteome</keyword>
<feature type="transmembrane region" description="Helical" evidence="6">
    <location>
        <begin position="285"/>
        <end position="311"/>
    </location>
</feature>
<feature type="transmembrane region" description="Helical" evidence="6">
    <location>
        <begin position="211"/>
        <end position="232"/>
    </location>
</feature>
<dbReference type="InterPro" id="IPR002293">
    <property type="entry name" value="AA/rel_permease1"/>
</dbReference>
<keyword evidence="4 6" id="KW-1133">Transmembrane helix</keyword>
<dbReference type="EMBL" id="CP053708">
    <property type="protein sequence ID" value="QKE90173.1"/>
    <property type="molecule type" value="Genomic_DNA"/>
</dbReference>
<dbReference type="Gene3D" id="1.20.1740.10">
    <property type="entry name" value="Amino acid/polyamine transporter I"/>
    <property type="match status" value="1"/>
</dbReference>
<dbReference type="PANTHER" id="PTHR43243:SF4">
    <property type="entry name" value="CATIONIC AMINO ACID TRANSPORTER 4"/>
    <property type="match status" value="1"/>
</dbReference>
<dbReference type="RefSeq" id="WP_171835875.1">
    <property type="nucleotide sequence ID" value="NZ_CP053708.1"/>
</dbReference>
<dbReference type="PIRSF" id="PIRSF006060">
    <property type="entry name" value="AA_transporter"/>
    <property type="match status" value="1"/>
</dbReference>
<evidence type="ECO:0000256" key="2">
    <source>
        <dbReference type="ARBA" id="ARBA00022448"/>
    </source>
</evidence>
<feature type="transmembrane region" description="Helical" evidence="6">
    <location>
        <begin position="180"/>
        <end position="199"/>
    </location>
</feature>
<evidence type="ECO:0000256" key="6">
    <source>
        <dbReference type="SAM" id="Phobius"/>
    </source>
</evidence>
<evidence type="ECO:0000313" key="7">
    <source>
        <dbReference type="EMBL" id="QKE90173.1"/>
    </source>
</evidence>
<dbReference type="AlphaFoldDB" id="A0A6M8HP10"/>